<dbReference type="NCBIfam" id="TIGR00138">
    <property type="entry name" value="rsmG_gidB"/>
    <property type="match status" value="1"/>
</dbReference>
<feature type="binding site" evidence="6">
    <location>
        <begin position="125"/>
        <end position="126"/>
    </location>
    <ligand>
        <name>S-adenosyl-L-methionine</name>
        <dbReference type="ChEBI" id="CHEBI:59789"/>
    </ligand>
</feature>
<dbReference type="InterPro" id="IPR003682">
    <property type="entry name" value="rRNA_ssu_MeTfrase_G"/>
</dbReference>
<comment type="caution">
    <text evidence="7">The sequence shown here is derived from an EMBL/GenBank/DDBJ whole genome shotgun (WGS) entry which is preliminary data.</text>
</comment>
<comment type="similarity">
    <text evidence="6">Belongs to the methyltransferase superfamily. RNA methyltransferase RsmG family.</text>
</comment>
<comment type="caution">
    <text evidence="6">Lacks conserved residue(s) required for the propagation of feature annotation.</text>
</comment>
<evidence type="ECO:0000256" key="2">
    <source>
        <dbReference type="ARBA" id="ARBA00022552"/>
    </source>
</evidence>
<keyword evidence="1 6" id="KW-0963">Cytoplasm</keyword>
<evidence type="ECO:0000313" key="8">
    <source>
        <dbReference type="Proteomes" id="UP000553963"/>
    </source>
</evidence>
<feature type="binding site" evidence="6">
    <location>
        <position position="77"/>
    </location>
    <ligand>
        <name>S-adenosyl-L-methionine</name>
        <dbReference type="ChEBI" id="CHEBI:59789"/>
    </ligand>
</feature>
<dbReference type="SUPFAM" id="SSF53335">
    <property type="entry name" value="S-adenosyl-L-methionine-dependent methyltransferases"/>
    <property type="match status" value="1"/>
</dbReference>
<reference evidence="7 8" key="1">
    <citation type="submission" date="2020-08" db="EMBL/GenBank/DDBJ databases">
        <title>Genomic Encyclopedia of Type Strains, Phase IV (KMG-IV): sequencing the most valuable type-strain genomes for metagenomic binning, comparative biology and taxonomic classification.</title>
        <authorList>
            <person name="Goeker M."/>
        </authorList>
    </citation>
    <scope>NUCLEOTIDE SEQUENCE [LARGE SCALE GENOMIC DNA]</scope>
    <source>
        <strain evidence="7 8">DSM 25966</strain>
    </source>
</reference>
<dbReference type="EMBL" id="JACIDS010000003">
    <property type="protein sequence ID" value="MBB3931011.1"/>
    <property type="molecule type" value="Genomic_DNA"/>
</dbReference>
<protein>
    <recommendedName>
        <fullName evidence="6">Ribosomal RNA small subunit methyltransferase G</fullName>
        <ecNumber evidence="6">2.1.1.170</ecNumber>
    </recommendedName>
    <alternativeName>
        <fullName evidence="6">16S rRNA 7-methylguanosine methyltransferase</fullName>
        <shortName evidence="6">16S rRNA m7G methyltransferase</shortName>
    </alternativeName>
</protein>
<dbReference type="PANTHER" id="PTHR31760:SF0">
    <property type="entry name" value="S-ADENOSYL-L-METHIONINE-DEPENDENT METHYLTRANSFERASES SUPERFAMILY PROTEIN"/>
    <property type="match status" value="1"/>
</dbReference>
<proteinExistence type="inferred from homology"/>
<name>A0A840AQ77_9HYPH</name>
<keyword evidence="5 6" id="KW-0949">S-adenosyl-L-methionine</keyword>
<evidence type="ECO:0000256" key="4">
    <source>
        <dbReference type="ARBA" id="ARBA00022679"/>
    </source>
</evidence>
<evidence type="ECO:0000256" key="6">
    <source>
        <dbReference type="HAMAP-Rule" id="MF_00074"/>
    </source>
</evidence>
<dbReference type="Gene3D" id="3.40.50.150">
    <property type="entry name" value="Vaccinia Virus protein VP39"/>
    <property type="match status" value="1"/>
</dbReference>
<comment type="function">
    <text evidence="6">Specifically methylates the N7 position of guanine in position 527 of 16S rRNA.</text>
</comment>
<keyword evidence="3 6" id="KW-0489">Methyltransferase</keyword>
<dbReference type="Pfam" id="PF02527">
    <property type="entry name" value="GidB"/>
    <property type="match status" value="1"/>
</dbReference>
<organism evidence="7 8">
    <name type="scientific">Kaistia hirudinis</name>
    <dbReference type="NCBI Taxonomy" id="1293440"/>
    <lineage>
        <taxon>Bacteria</taxon>
        <taxon>Pseudomonadati</taxon>
        <taxon>Pseudomonadota</taxon>
        <taxon>Alphaproteobacteria</taxon>
        <taxon>Hyphomicrobiales</taxon>
        <taxon>Kaistiaceae</taxon>
        <taxon>Kaistia</taxon>
    </lineage>
</organism>
<dbReference type="EC" id="2.1.1.170" evidence="6"/>
<sequence>MSDDSTAVSRILPVSRETLARLEAYVALLRRWQPAQNLVSPKTLGEVWQRHIADSAQLVAQFPNVLRWVDLGSGAGLPGMITAILLTGREGAVVHLVESNQRKCAFLRSVIRETGAPATVHEGRIESVLKQWREPVDYISARALASLTDLLDLAEPLFAAGTRAAFHKGGDFDAELAEASKSWSLDLVRHKSMIDRDSTIVEILGAKRLSSR</sequence>
<dbReference type="HAMAP" id="MF_00074">
    <property type="entry name" value="16SrRNA_methyltr_G"/>
    <property type="match status" value="1"/>
</dbReference>
<dbReference type="PANTHER" id="PTHR31760">
    <property type="entry name" value="S-ADENOSYL-L-METHIONINE-DEPENDENT METHYLTRANSFERASES SUPERFAMILY PROTEIN"/>
    <property type="match status" value="1"/>
</dbReference>
<evidence type="ECO:0000313" key="7">
    <source>
        <dbReference type="EMBL" id="MBB3931011.1"/>
    </source>
</evidence>
<comment type="subcellular location">
    <subcellularLocation>
        <location evidence="6">Cytoplasm</location>
    </subcellularLocation>
</comment>
<feature type="binding site" evidence="6">
    <location>
        <position position="142"/>
    </location>
    <ligand>
        <name>S-adenosyl-L-methionine</name>
        <dbReference type="ChEBI" id="CHEBI:59789"/>
    </ligand>
</feature>
<keyword evidence="8" id="KW-1185">Reference proteome</keyword>
<dbReference type="GO" id="GO:0005829">
    <property type="term" value="C:cytosol"/>
    <property type="evidence" value="ECO:0007669"/>
    <property type="project" value="TreeGrafter"/>
</dbReference>
<feature type="binding site" evidence="6">
    <location>
        <position position="72"/>
    </location>
    <ligand>
        <name>S-adenosyl-L-methionine</name>
        <dbReference type="ChEBI" id="CHEBI:59789"/>
    </ligand>
</feature>
<dbReference type="GO" id="GO:0070043">
    <property type="term" value="F:rRNA (guanine-N7-)-methyltransferase activity"/>
    <property type="evidence" value="ECO:0007669"/>
    <property type="project" value="UniProtKB-UniRule"/>
</dbReference>
<evidence type="ECO:0000256" key="3">
    <source>
        <dbReference type="ARBA" id="ARBA00022603"/>
    </source>
</evidence>
<comment type="catalytic activity">
    <reaction evidence="6">
        <text>guanosine(527) in 16S rRNA + S-adenosyl-L-methionine = N(7)-methylguanosine(527) in 16S rRNA + S-adenosyl-L-homocysteine</text>
        <dbReference type="Rhea" id="RHEA:42732"/>
        <dbReference type="Rhea" id="RHEA-COMP:10209"/>
        <dbReference type="Rhea" id="RHEA-COMP:10210"/>
        <dbReference type="ChEBI" id="CHEBI:57856"/>
        <dbReference type="ChEBI" id="CHEBI:59789"/>
        <dbReference type="ChEBI" id="CHEBI:74269"/>
        <dbReference type="ChEBI" id="CHEBI:74480"/>
        <dbReference type="EC" id="2.1.1.170"/>
    </reaction>
</comment>
<keyword evidence="2 6" id="KW-0698">rRNA processing</keyword>
<evidence type="ECO:0000256" key="1">
    <source>
        <dbReference type="ARBA" id="ARBA00022490"/>
    </source>
</evidence>
<dbReference type="PIRSF" id="PIRSF003078">
    <property type="entry name" value="GidB"/>
    <property type="match status" value="1"/>
</dbReference>
<gene>
    <name evidence="6" type="primary">rsmG</name>
    <name evidence="7" type="ORF">GGR25_002061</name>
</gene>
<dbReference type="RefSeq" id="WP_183398698.1">
    <property type="nucleotide sequence ID" value="NZ_JACIDS010000003.1"/>
</dbReference>
<dbReference type="InterPro" id="IPR029063">
    <property type="entry name" value="SAM-dependent_MTases_sf"/>
</dbReference>
<dbReference type="Proteomes" id="UP000553963">
    <property type="component" value="Unassembled WGS sequence"/>
</dbReference>
<accession>A0A840AQ77</accession>
<dbReference type="AlphaFoldDB" id="A0A840AQ77"/>
<keyword evidence="4 6" id="KW-0808">Transferase</keyword>
<evidence type="ECO:0000256" key="5">
    <source>
        <dbReference type="ARBA" id="ARBA00022691"/>
    </source>
</evidence>